<keyword evidence="6" id="KW-1185">Reference proteome</keyword>
<feature type="domain" description="RRM" evidence="3">
    <location>
        <begin position="341"/>
        <end position="417"/>
    </location>
</feature>
<dbReference type="InterPro" id="IPR043151">
    <property type="entry name" value="BAH_sf"/>
</dbReference>
<dbReference type="InterPro" id="IPR001025">
    <property type="entry name" value="BAH_dom"/>
</dbReference>
<evidence type="ECO:0000256" key="2">
    <source>
        <dbReference type="SAM" id="MobiDB-lite"/>
    </source>
</evidence>
<dbReference type="EMBL" id="WJXA01000008">
    <property type="protein sequence ID" value="KAF7136642.1"/>
    <property type="molecule type" value="Genomic_DNA"/>
</dbReference>
<protein>
    <recommendedName>
        <fullName evidence="7">BAH domain-containing protein</fullName>
    </recommendedName>
</protein>
<dbReference type="GO" id="GO:0003682">
    <property type="term" value="F:chromatin binding"/>
    <property type="evidence" value="ECO:0007669"/>
    <property type="project" value="InterPro"/>
</dbReference>
<accession>A0A834GTP6</accession>
<sequence>MSLLGEAHEDHTEFNWGRQTGVGGPNKDFIFYGSFTHGGVEYFLYDCVYMWRDNELDIGKIVKIWETPRHSKKVKVVWFFRPIEIRQWLGDVEPLWNEIFLASGEGNGLCNCNPLPFFFLPDGHDNLRSAMCSDLAALTSSWRCGIEAICGKCNVVCTSKDKRNPQPSKENLRMADFIFNRTFDVARCTISPIFPDVIAESEGPSYSSNIWFAVKHFFNRERDQKLITSEGGANLKGKIANPSSFVKVEGVTAMRNPMKDGKFDMSPKPAAKDKAEMKRVDDLSPTSLSDELHKRKRVHFSIEEHSNGVKGSKSDNQPQDITRRPAVSWMEKLKSAYERGTLVLLENLDPSYTSSEVEDIVWSAFKEMGEAKMVPRCTLSSPHHGQAFFIFKSVDAAERAISELKEKCLMLSNGRPLVGRKGCLVEPNDATSFVGHIAINKLKKQKQKAEWKIAVSTSHYSQPNTIEYDMALEWLVLQERSKLRWDALNKQHAEEIEQLRSQLKTHHNT</sequence>
<evidence type="ECO:0008006" key="7">
    <source>
        <dbReference type="Google" id="ProtNLM"/>
    </source>
</evidence>
<dbReference type="InterPro" id="IPR035979">
    <property type="entry name" value="RBD_domain_sf"/>
</dbReference>
<evidence type="ECO:0000313" key="5">
    <source>
        <dbReference type="EMBL" id="KAF7136642.1"/>
    </source>
</evidence>
<evidence type="ECO:0000259" key="4">
    <source>
        <dbReference type="PROSITE" id="PS51038"/>
    </source>
</evidence>
<evidence type="ECO:0000259" key="3">
    <source>
        <dbReference type="PROSITE" id="PS50102"/>
    </source>
</evidence>
<dbReference type="SUPFAM" id="SSF54928">
    <property type="entry name" value="RNA-binding domain, RBD"/>
    <property type="match status" value="1"/>
</dbReference>
<organism evidence="5 6">
    <name type="scientific">Rhododendron simsii</name>
    <name type="common">Sims's rhododendron</name>
    <dbReference type="NCBI Taxonomy" id="118357"/>
    <lineage>
        <taxon>Eukaryota</taxon>
        <taxon>Viridiplantae</taxon>
        <taxon>Streptophyta</taxon>
        <taxon>Embryophyta</taxon>
        <taxon>Tracheophyta</taxon>
        <taxon>Spermatophyta</taxon>
        <taxon>Magnoliopsida</taxon>
        <taxon>eudicotyledons</taxon>
        <taxon>Gunneridae</taxon>
        <taxon>Pentapetalae</taxon>
        <taxon>asterids</taxon>
        <taxon>Ericales</taxon>
        <taxon>Ericaceae</taxon>
        <taxon>Ericoideae</taxon>
        <taxon>Rhodoreae</taxon>
        <taxon>Rhododendron</taxon>
    </lineage>
</organism>
<dbReference type="InterPro" id="IPR012677">
    <property type="entry name" value="Nucleotide-bd_a/b_plait_sf"/>
</dbReference>
<dbReference type="PANTHER" id="PTHR47073:SF2">
    <property type="entry name" value="PROTEIN ANTI-SILENCING 1"/>
    <property type="match status" value="1"/>
</dbReference>
<name>A0A834GTP6_RHOSS</name>
<dbReference type="Gene3D" id="2.30.30.490">
    <property type="match status" value="1"/>
</dbReference>
<dbReference type="FunFam" id="2.30.30.490:FF:000017">
    <property type="entry name" value="Bromo-adjacent homology (BAH) domain-containing protein"/>
    <property type="match status" value="1"/>
</dbReference>
<proteinExistence type="predicted"/>
<feature type="domain" description="BAH" evidence="4">
    <location>
        <begin position="33"/>
        <end position="194"/>
    </location>
</feature>
<dbReference type="OrthoDB" id="1896853at2759"/>
<dbReference type="PROSITE" id="PS50102">
    <property type="entry name" value="RRM"/>
    <property type="match status" value="1"/>
</dbReference>
<feature type="compositionally biased region" description="Basic and acidic residues" evidence="2">
    <location>
        <begin position="257"/>
        <end position="282"/>
    </location>
</feature>
<dbReference type="PANTHER" id="PTHR47073">
    <property type="entry name" value="PROTEIN ANTI-SILENCING 1"/>
    <property type="match status" value="1"/>
</dbReference>
<dbReference type="InterPro" id="IPR000504">
    <property type="entry name" value="RRM_dom"/>
</dbReference>
<gene>
    <name evidence="5" type="ORF">RHSIM_Rhsim08G0217300</name>
</gene>
<dbReference type="AlphaFoldDB" id="A0A834GTP6"/>
<reference evidence="5" key="1">
    <citation type="submission" date="2019-11" db="EMBL/GenBank/DDBJ databases">
        <authorList>
            <person name="Liu Y."/>
            <person name="Hou J."/>
            <person name="Li T.-Q."/>
            <person name="Guan C.-H."/>
            <person name="Wu X."/>
            <person name="Wu H.-Z."/>
            <person name="Ling F."/>
            <person name="Zhang R."/>
            <person name="Shi X.-G."/>
            <person name="Ren J.-P."/>
            <person name="Chen E.-F."/>
            <person name="Sun J.-M."/>
        </authorList>
    </citation>
    <scope>NUCLEOTIDE SEQUENCE</scope>
    <source>
        <strain evidence="5">Adult_tree_wgs_1</strain>
        <tissue evidence="5">Leaves</tissue>
    </source>
</reference>
<dbReference type="CDD" id="cd00590">
    <property type="entry name" value="RRM_SF"/>
    <property type="match status" value="1"/>
</dbReference>
<dbReference type="PROSITE" id="PS51038">
    <property type="entry name" value="BAH"/>
    <property type="match status" value="1"/>
</dbReference>
<comment type="caution">
    <text evidence="5">The sequence shown here is derived from an EMBL/GenBank/DDBJ whole genome shotgun (WGS) entry which is preliminary data.</text>
</comment>
<evidence type="ECO:0000256" key="1">
    <source>
        <dbReference type="PROSITE-ProRule" id="PRU00176"/>
    </source>
</evidence>
<evidence type="ECO:0000313" key="6">
    <source>
        <dbReference type="Proteomes" id="UP000626092"/>
    </source>
</evidence>
<feature type="region of interest" description="Disordered" evidence="2">
    <location>
        <begin position="257"/>
        <end position="286"/>
    </location>
</feature>
<dbReference type="GO" id="GO:0003723">
    <property type="term" value="F:RNA binding"/>
    <property type="evidence" value="ECO:0007669"/>
    <property type="project" value="UniProtKB-UniRule"/>
</dbReference>
<dbReference type="Proteomes" id="UP000626092">
    <property type="component" value="Unassembled WGS sequence"/>
</dbReference>
<keyword evidence="1" id="KW-0694">RNA-binding</keyword>
<dbReference type="Gene3D" id="3.30.70.330">
    <property type="match status" value="1"/>
</dbReference>